<evidence type="ECO:0000313" key="3">
    <source>
        <dbReference type="Proteomes" id="UP000494165"/>
    </source>
</evidence>
<dbReference type="EMBL" id="CADEPI010000084">
    <property type="protein sequence ID" value="CAB3373295.1"/>
    <property type="molecule type" value="Genomic_DNA"/>
</dbReference>
<evidence type="ECO:0000256" key="1">
    <source>
        <dbReference type="SAM" id="MobiDB-lite"/>
    </source>
</evidence>
<sequence length="81" mass="8656">MLSSCWRTDQSTKNESGAHSRIIDLQRTKTPARIREGIAAAAAVTQFAPSKGRIHYLTGRSPAAPLRACCPDAKLESTGCA</sequence>
<protein>
    <submittedName>
        <fullName evidence="2">Uncharacterized protein</fullName>
    </submittedName>
</protein>
<keyword evidence="3" id="KW-1185">Reference proteome</keyword>
<accession>A0A8S1CZ35</accession>
<gene>
    <name evidence="2" type="ORF">CLODIP_2_CD13215</name>
</gene>
<organism evidence="2 3">
    <name type="scientific">Cloeon dipterum</name>
    <dbReference type="NCBI Taxonomy" id="197152"/>
    <lineage>
        <taxon>Eukaryota</taxon>
        <taxon>Metazoa</taxon>
        <taxon>Ecdysozoa</taxon>
        <taxon>Arthropoda</taxon>
        <taxon>Hexapoda</taxon>
        <taxon>Insecta</taxon>
        <taxon>Pterygota</taxon>
        <taxon>Palaeoptera</taxon>
        <taxon>Ephemeroptera</taxon>
        <taxon>Pisciforma</taxon>
        <taxon>Baetidae</taxon>
        <taxon>Cloeon</taxon>
    </lineage>
</organism>
<proteinExistence type="predicted"/>
<name>A0A8S1CZ35_9INSE</name>
<dbReference type="Proteomes" id="UP000494165">
    <property type="component" value="Unassembled WGS sequence"/>
</dbReference>
<comment type="caution">
    <text evidence="2">The sequence shown here is derived from an EMBL/GenBank/DDBJ whole genome shotgun (WGS) entry which is preliminary data.</text>
</comment>
<reference evidence="2 3" key="1">
    <citation type="submission" date="2020-04" db="EMBL/GenBank/DDBJ databases">
        <authorList>
            <person name="Alioto T."/>
            <person name="Alioto T."/>
            <person name="Gomez Garrido J."/>
        </authorList>
    </citation>
    <scope>NUCLEOTIDE SEQUENCE [LARGE SCALE GENOMIC DNA]</scope>
</reference>
<evidence type="ECO:0000313" key="2">
    <source>
        <dbReference type="EMBL" id="CAB3373295.1"/>
    </source>
</evidence>
<feature type="region of interest" description="Disordered" evidence="1">
    <location>
        <begin position="1"/>
        <end position="21"/>
    </location>
</feature>
<feature type="compositionally biased region" description="Basic and acidic residues" evidence="1">
    <location>
        <begin position="10"/>
        <end position="21"/>
    </location>
</feature>
<dbReference type="AlphaFoldDB" id="A0A8S1CZ35"/>